<dbReference type="GO" id="GO:0004197">
    <property type="term" value="F:cysteine-type endopeptidase activity"/>
    <property type="evidence" value="ECO:0007669"/>
    <property type="project" value="InterPro"/>
</dbReference>
<dbReference type="GO" id="GO:0005737">
    <property type="term" value="C:cytoplasm"/>
    <property type="evidence" value="ECO:0007669"/>
    <property type="project" value="TreeGrafter"/>
</dbReference>
<dbReference type="Gene3D" id="3.40.50.1460">
    <property type="match status" value="1"/>
</dbReference>
<proteinExistence type="predicted"/>
<dbReference type="EMBL" id="CP046453">
    <property type="protein sequence ID" value="QGU03426.1"/>
    <property type="molecule type" value="Genomic_DNA"/>
</dbReference>
<dbReference type="Pfam" id="PF00656">
    <property type="entry name" value="Peptidase_C14"/>
    <property type="match status" value="1"/>
</dbReference>
<protein>
    <submittedName>
        <fullName evidence="3">Caspase domain protein</fullName>
    </submittedName>
</protein>
<dbReference type="SUPFAM" id="SSF52129">
    <property type="entry name" value="Caspase-like"/>
    <property type="match status" value="1"/>
</dbReference>
<gene>
    <name evidence="3" type="ORF">CETAM_00665</name>
</gene>
<organism evidence="3 4">
    <name type="scientific">Corynebacterium comes</name>
    <dbReference type="NCBI Taxonomy" id="2675218"/>
    <lineage>
        <taxon>Bacteria</taxon>
        <taxon>Bacillati</taxon>
        <taxon>Actinomycetota</taxon>
        <taxon>Actinomycetes</taxon>
        <taxon>Mycobacteriales</taxon>
        <taxon>Corynebacteriaceae</taxon>
        <taxon>Corynebacterium</taxon>
    </lineage>
</organism>
<keyword evidence="4" id="KW-1185">Reference proteome</keyword>
<dbReference type="InterPro" id="IPR011600">
    <property type="entry name" value="Pept_C14_caspase"/>
</dbReference>
<dbReference type="PANTHER" id="PTHR48104">
    <property type="entry name" value="METACASPASE-4"/>
    <property type="match status" value="1"/>
</dbReference>
<dbReference type="AlphaFoldDB" id="A0A6B8VXJ5"/>
<feature type="domain" description="Peptidase C14 caspase" evidence="2">
    <location>
        <begin position="18"/>
        <end position="248"/>
    </location>
</feature>
<feature type="compositionally biased region" description="Low complexity" evidence="1">
    <location>
        <begin position="271"/>
        <end position="282"/>
    </location>
</feature>
<dbReference type="Proteomes" id="UP000425178">
    <property type="component" value="Chromosome"/>
</dbReference>
<dbReference type="KEGG" id="ccoe:CETAM_00665"/>
<evidence type="ECO:0000313" key="3">
    <source>
        <dbReference type="EMBL" id="QGU03426.1"/>
    </source>
</evidence>
<evidence type="ECO:0000256" key="1">
    <source>
        <dbReference type="SAM" id="MobiDB-lite"/>
    </source>
</evidence>
<dbReference type="InterPro" id="IPR029030">
    <property type="entry name" value="Caspase-like_dom_sf"/>
</dbReference>
<dbReference type="GO" id="GO:0006508">
    <property type="term" value="P:proteolysis"/>
    <property type="evidence" value="ECO:0007669"/>
    <property type="project" value="InterPro"/>
</dbReference>
<evidence type="ECO:0000313" key="4">
    <source>
        <dbReference type="Proteomes" id="UP000425178"/>
    </source>
</evidence>
<evidence type="ECO:0000259" key="2">
    <source>
        <dbReference type="Pfam" id="PF00656"/>
    </source>
</evidence>
<accession>A0A6B8VXJ5</accession>
<sequence length="318" mass="34498">MVSAQALHIGLNRVDPAAYAGWEGRLQACENDAAALHSQTSGRGYNAQILLSEDATSGRVFGILSEAARTLVAGDIFVLTYAGHGGRFADLSDDETDSMDETWLLYNREILDDEIHQALAAFASGVRVVVLSDSCHSGTVIRRMLEEQRWHTPRAAPSWVQTQVLELDRQLYDAVRRRTPRPEELPVSASILLISGSQDDQFSMEGDQHGAFTEAVLATLNDGNFNGDYRALHAATVAGLPPDQVPNFFQDGRPWPEFAAQKPFTIPPPAGSTSLGGSQGTSEKMSPTVKVTLTIETAVTDLTALLEEFLKTGEKDQA</sequence>
<dbReference type="InterPro" id="IPR050452">
    <property type="entry name" value="Metacaspase"/>
</dbReference>
<feature type="region of interest" description="Disordered" evidence="1">
    <location>
        <begin position="262"/>
        <end position="286"/>
    </location>
</feature>
<dbReference type="PANTHER" id="PTHR48104:SF30">
    <property type="entry name" value="METACASPASE-1"/>
    <property type="match status" value="1"/>
</dbReference>
<reference evidence="3 4" key="1">
    <citation type="journal article" date="2021" name="Int. J. Syst. Evol. Microbiol.">
        <title>Classification of three corynebacterial strains isolated from a small paddock in North Rhine-Westphalia: proposal of &lt;i&gt;Corynebacterium kalinowskii&lt;/i&gt; sp. nov., &lt;i&gt;Corynebacterium comes&lt;/i&gt; sp. nov. and &lt;i&gt;Corynebacterium occultum&lt;/i&gt; sp. nov.</title>
        <authorList>
            <person name="Schaffert L."/>
            <person name="Ruwe M."/>
            <person name="Milse J."/>
            <person name="Hanuschka K."/>
            <person name="Ortseifen V."/>
            <person name="Droste J."/>
            <person name="Brandt D."/>
            <person name="Schl L."/>
            <person name="Kutter Y."/>
            <person name="Vinke S."/>
            <person name="Vieh P."/>
            <person name="Jacob L."/>
            <person name="L N.C."/>
            <person name="Schulte-Berndt E."/>
            <person name="Hain C."/>
            <person name="Linder M."/>
            <person name="Schmidt P."/>
            <person name="Wollenschl L."/>
            <person name="Luttermann T."/>
            <person name="Thieme E."/>
            <person name="Hassa J."/>
            <person name="Haak M."/>
            <person name="Wittchen M."/>
            <person name="Mentz A."/>
            <person name="Persicke M."/>
            <person name="Busche T."/>
            <person name="R C."/>
        </authorList>
    </citation>
    <scope>NUCLEOTIDE SEQUENCE [LARGE SCALE GENOMIC DNA]</scope>
    <source>
        <strain evidence="3 4">2019</strain>
    </source>
</reference>
<dbReference type="RefSeq" id="WP_156226612.1">
    <property type="nucleotide sequence ID" value="NZ_CP046453.1"/>
</dbReference>
<name>A0A6B8VXJ5_9CORY</name>